<sequence>MTQEQDTPSRTREPRNGFGITALVLAFVGLVFGLVPLTGFIGFTLGVLAVLFGFLGWGRARRGVATNKTMSVIGGLLGGCAIALGIWGMSVVFGAFDELGEDLDRISAGVEREAGEL</sequence>
<dbReference type="EMBL" id="FZNW01000008">
    <property type="protein sequence ID" value="SNR52667.1"/>
    <property type="molecule type" value="Genomic_DNA"/>
</dbReference>
<proteinExistence type="predicted"/>
<keyword evidence="1" id="KW-0812">Transmembrane</keyword>
<gene>
    <name evidence="2" type="ORF">SAMN06265360_108185</name>
</gene>
<keyword evidence="3" id="KW-1185">Reference proteome</keyword>
<protein>
    <recommendedName>
        <fullName evidence="4">DUF4190 domain-containing protein</fullName>
    </recommendedName>
</protein>
<name>A0A238X1B6_9PSEU</name>
<dbReference type="AlphaFoldDB" id="A0A238X1B6"/>
<accession>A0A238X1B6</accession>
<dbReference type="RefSeq" id="WP_245818652.1">
    <property type="nucleotide sequence ID" value="NZ_FZNW01000008.1"/>
</dbReference>
<feature type="transmembrane region" description="Helical" evidence="1">
    <location>
        <begin position="72"/>
        <end position="96"/>
    </location>
</feature>
<evidence type="ECO:0000313" key="3">
    <source>
        <dbReference type="Proteomes" id="UP000198348"/>
    </source>
</evidence>
<evidence type="ECO:0008006" key="4">
    <source>
        <dbReference type="Google" id="ProtNLM"/>
    </source>
</evidence>
<keyword evidence="1" id="KW-1133">Transmembrane helix</keyword>
<feature type="transmembrane region" description="Helical" evidence="1">
    <location>
        <begin position="17"/>
        <end position="35"/>
    </location>
</feature>
<dbReference type="Proteomes" id="UP000198348">
    <property type="component" value="Unassembled WGS sequence"/>
</dbReference>
<evidence type="ECO:0000313" key="2">
    <source>
        <dbReference type="EMBL" id="SNR52667.1"/>
    </source>
</evidence>
<keyword evidence="1" id="KW-0472">Membrane</keyword>
<evidence type="ECO:0000256" key="1">
    <source>
        <dbReference type="SAM" id="Phobius"/>
    </source>
</evidence>
<organism evidence="2 3">
    <name type="scientific">Haloechinothrix alba</name>
    <dbReference type="NCBI Taxonomy" id="664784"/>
    <lineage>
        <taxon>Bacteria</taxon>
        <taxon>Bacillati</taxon>
        <taxon>Actinomycetota</taxon>
        <taxon>Actinomycetes</taxon>
        <taxon>Pseudonocardiales</taxon>
        <taxon>Pseudonocardiaceae</taxon>
        <taxon>Haloechinothrix</taxon>
    </lineage>
</organism>
<reference evidence="2 3" key="1">
    <citation type="submission" date="2017-06" db="EMBL/GenBank/DDBJ databases">
        <authorList>
            <person name="Kim H.J."/>
            <person name="Triplett B.A."/>
        </authorList>
    </citation>
    <scope>NUCLEOTIDE SEQUENCE [LARGE SCALE GENOMIC DNA]</scope>
    <source>
        <strain evidence="2 3">DSM 45207</strain>
    </source>
</reference>
<feature type="transmembrane region" description="Helical" evidence="1">
    <location>
        <begin position="41"/>
        <end position="60"/>
    </location>
</feature>